<feature type="domain" description="3-hydroxyacyl-CoA dehydrogenase NAD binding" evidence="16">
    <location>
        <begin position="5"/>
        <end position="184"/>
    </location>
</feature>
<dbReference type="SUPFAM" id="SSF52096">
    <property type="entry name" value="ClpP/crotonase"/>
    <property type="match status" value="1"/>
</dbReference>
<comment type="subcellular location">
    <subcellularLocation>
        <location evidence="1">Peroxisome</location>
    </subcellularLocation>
</comment>
<dbReference type="InterPro" id="IPR001753">
    <property type="entry name" value="Enoyl-CoA_hydra/iso"/>
</dbReference>
<keyword evidence="12 17" id="KW-0456">Lyase</keyword>
<dbReference type="InParanoid" id="A0A0F7IEX9"/>
<evidence type="ECO:0000256" key="7">
    <source>
        <dbReference type="ARBA" id="ARBA00023002"/>
    </source>
</evidence>
<dbReference type="InterPro" id="IPR006176">
    <property type="entry name" value="3-OHacyl-CoA_DH_NAD-bd"/>
</dbReference>
<dbReference type="STRING" id="113653.GAH_00487"/>
<keyword evidence="8" id="KW-0520">NAD</keyword>
<dbReference type="Gene3D" id="3.40.50.720">
    <property type="entry name" value="NAD(P)-binding Rossmann-like Domain"/>
    <property type="match status" value="1"/>
</dbReference>
<evidence type="ECO:0000259" key="15">
    <source>
        <dbReference type="Pfam" id="PF00725"/>
    </source>
</evidence>
<dbReference type="UniPathway" id="UPA00659"/>
<protein>
    <submittedName>
        <fullName evidence="17">3-hydroxyacyl-CoA dehydrogenase/Enoyl-CoA hydratase</fullName>
        <ecNumber evidence="17">1.1.1.35</ecNumber>
        <ecNumber evidence="17">4.2.1.17</ecNumber>
    </submittedName>
</protein>
<dbReference type="Proteomes" id="UP000034723">
    <property type="component" value="Chromosome"/>
</dbReference>
<dbReference type="PANTHER" id="PTHR23309">
    <property type="entry name" value="3-HYDROXYACYL-COA DEHYROGENASE"/>
    <property type="match status" value="1"/>
</dbReference>
<dbReference type="InterPro" id="IPR008927">
    <property type="entry name" value="6-PGluconate_DH-like_C_sf"/>
</dbReference>
<dbReference type="InterPro" id="IPR029045">
    <property type="entry name" value="ClpP/crotonase-like_dom_sf"/>
</dbReference>
<accession>A0A0F7IEX9</accession>
<dbReference type="FunFam" id="3.40.50.720:FF:000009">
    <property type="entry name" value="Fatty oxidation complex, alpha subunit"/>
    <property type="match status" value="1"/>
</dbReference>
<dbReference type="GO" id="GO:0003857">
    <property type="term" value="F:(3S)-3-hydroxyacyl-CoA dehydrogenase (NAD+) activity"/>
    <property type="evidence" value="ECO:0007669"/>
    <property type="project" value="UniProtKB-EC"/>
</dbReference>
<dbReference type="FunFam" id="3.90.226.10:FF:000009">
    <property type="entry name" value="Carnitinyl-CoA dehydratase"/>
    <property type="match status" value="1"/>
</dbReference>
<keyword evidence="11" id="KW-0413">Isomerase</keyword>
<evidence type="ECO:0000256" key="12">
    <source>
        <dbReference type="ARBA" id="ARBA00023239"/>
    </source>
</evidence>
<dbReference type="EMBL" id="CP011267">
    <property type="protein sequence ID" value="AKG92164.1"/>
    <property type="molecule type" value="Genomic_DNA"/>
</dbReference>
<dbReference type="InterPro" id="IPR036291">
    <property type="entry name" value="NAD(P)-bd_dom_sf"/>
</dbReference>
<dbReference type="Pfam" id="PF00725">
    <property type="entry name" value="3HCDH"/>
    <property type="match status" value="2"/>
</dbReference>
<evidence type="ECO:0000313" key="17">
    <source>
        <dbReference type="EMBL" id="AKG92164.1"/>
    </source>
</evidence>
<dbReference type="GO" id="GO:0016853">
    <property type="term" value="F:isomerase activity"/>
    <property type="evidence" value="ECO:0007669"/>
    <property type="project" value="UniProtKB-KW"/>
</dbReference>
<comment type="similarity">
    <text evidence="3 14">Belongs to the enoyl-CoA hydratase/isomerase family.</text>
</comment>
<dbReference type="Gene3D" id="1.10.1040.10">
    <property type="entry name" value="N-(1-d-carboxylethyl)-l-norvaline Dehydrogenase, domain 2"/>
    <property type="match status" value="2"/>
</dbReference>
<dbReference type="PANTHER" id="PTHR23309:SF49">
    <property type="entry name" value="PEROXISOMAL BIFUNCTIONAL ENZYME"/>
    <property type="match status" value="1"/>
</dbReference>
<comment type="pathway">
    <text evidence="2">Lipid metabolism; fatty acid beta-oxidation.</text>
</comment>
<organism evidence="17 18">
    <name type="scientific">Geoglobus ahangari</name>
    <dbReference type="NCBI Taxonomy" id="113653"/>
    <lineage>
        <taxon>Archaea</taxon>
        <taxon>Methanobacteriati</taxon>
        <taxon>Methanobacteriota</taxon>
        <taxon>Archaeoglobi</taxon>
        <taxon>Archaeoglobales</taxon>
        <taxon>Archaeoglobaceae</taxon>
        <taxon>Geoglobus</taxon>
    </lineage>
</organism>
<evidence type="ECO:0000256" key="3">
    <source>
        <dbReference type="ARBA" id="ARBA00005254"/>
    </source>
</evidence>
<dbReference type="HOGENOM" id="CLU_010448_2_1_2"/>
<dbReference type="GO" id="GO:0070403">
    <property type="term" value="F:NAD+ binding"/>
    <property type="evidence" value="ECO:0007669"/>
    <property type="project" value="InterPro"/>
</dbReference>
<keyword evidence="13" id="KW-0511">Multifunctional enzyme</keyword>
<evidence type="ECO:0000256" key="6">
    <source>
        <dbReference type="ARBA" id="ARBA00022832"/>
    </source>
</evidence>
<evidence type="ECO:0000256" key="4">
    <source>
        <dbReference type="ARBA" id="ARBA00008750"/>
    </source>
</evidence>
<comment type="subunit">
    <text evidence="5">Monomer.</text>
</comment>
<evidence type="ECO:0000256" key="8">
    <source>
        <dbReference type="ARBA" id="ARBA00023027"/>
    </source>
</evidence>
<evidence type="ECO:0000256" key="11">
    <source>
        <dbReference type="ARBA" id="ARBA00023235"/>
    </source>
</evidence>
<dbReference type="SUPFAM" id="SSF48179">
    <property type="entry name" value="6-phosphogluconate dehydrogenase C-terminal domain-like"/>
    <property type="match status" value="2"/>
</dbReference>
<dbReference type="InterPro" id="IPR014748">
    <property type="entry name" value="Enoyl-CoA_hydra_C"/>
</dbReference>
<evidence type="ECO:0000256" key="10">
    <source>
        <dbReference type="ARBA" id="ARBA00023140"/>
    </source>
</evidence>
<keyword evidence="9" id="KW-0443">Lipid metabolism</keyword>
<dbReference type="RefSeq" id="WP_052747724.1">
    <property type="nucleotide sequence ID" value="NZ_CP011267.1"/>
</dbReference>
<evidence type="ECO:0000256" key="2">
    <source>
        <dbReference type="ARBA" id="ARBA00005005"/>
    </source>
</evidence>
<dbReference type="Gene3D" id="3.90.226.10">
    <property type="entry name" value="2-enoyl-CoA Hydratase, Chain A, domain 1"/>
    <property type="match status" value="1"/>
</dbReference>
<dbReference type="SUPFAM" id="SSF51735">
    <property type="entry name" value="NAD(P)-binding Rossmann-fold domains"/>
    <property type="match status" value="1"/>
</dbReference>
<dbReference type="OrthoDB" id="39812at2157"/>
<comment type="similarity">
    <text evidence="4">In the N-terminal section; belongs to the enoyl-CoA hydratase/isomerase family.</text>
</comment>
<feature type="domain" description="3-hydroxyacyl-CoA dehydrogenase C-terminal" evidence="15">
    <location>
        <begin position="187"/>
        <end position="277"/>
    </location>
</feature>
<keyword evidence="18" id="KW-1185">Reference proteome</keyword>
<keyword evidence="10" id="KW-0576">Peroxisome</keyword>
<dbReference type="EC" id="1.1.1.35" evidence="17"/>
<dbReference type="GO" id="GO:0004300">
    <property type="term" value="F:enoyl-CoA hydratase activity"/>
    <property type="evidence" value="ECO:0007669"/>
    <property type="project" value="UniProtKB-EC"/>
</dbReference>
<sequence>MEIKKVAVLGAGAMGSGIAQVVAQAGYEVWVRDIKEEFLERGKANIEKNLRKAVNKGKISLPKYKEIVARIHYTTDMKEAVEDADLVIEAVPEVMDLKKQVFQEVCQYNKKALLATNTSGLSITELSKATDRPDRFVGMHFFNPVPVMALVEVIRGEQTSDETVNIAVEFVKSIGKTPVVVKKDVEGFIVNRCLVPYLVLAIDDVEKGIAEPEEIDATMLYEYKMPMGPLELADFVGLDVLYYASQQWSIVPKSKLLEEKFNNKELGMKTAKGFYDWRAGRPKIPKEKAGKYDGLRIIAPMVNIAAGLIEMGVADAKEIDTAMKLGTNMPKGPLEMADEIGLDVILAKVEELYKEKGYEILKPSEYLKKLVAEGKTGKKASEGFYKYEAGTYQNIRIEKLEGGIAKIVLNRPHRLNAITIELLDELKRAFGELEFDDEVRVVILTGEGKAFSAGLDLQAAGTDEVLNPPVAMLLAAKGQDVFTTIEKFPKPVIAAINGYAFGGGCEMALACDFRIIAKNAQIGLTETALGLIPGWGGTQRMAKILGIAKAKELIMFATRLSGEEAEKVGLVNKAVDPEKFWDEVMEFAKKLAEGAPIALRLAKYAINFGYELPVEVGQALESAYFGLVTGTKDVREGFAAFFERRKPNFTGK</sequence>
<dbReference type="InterPro" id="IPR013328">
    <property type="entry name" value="6PGD_dom2"/>
</dbReference>
<dbReference type="InterPro" id="IPR006108">
    <property type="entry name" value="3HC_DH_C"/>
</dbReference>
<evidence type="ECO:0000313" key="18">
    <source>
        <dbReference type="Proteomes" id="UP000034723"/>
    </source>
</evidence>
<dbReference type="PATRIC" id="fig|113653.22.peg.488"/>
<dbReference type="AlphaFoldDB" id="A0A0F7IEX9"/>
<evidence type="ECO:0000256" key="14">
    <source>
        <dbReference type="RuleBase" id="RU003707"/>
    </source>
</evidence>
<dbReference type="Gene3D" id="1.10.12.10">
    <property type="entry name" value="Lyase 2-enoyl-coa Hydratase, Chain A, domain 2"/>
    <property type="match status" value="1"/>
</dbReference>
<dbReference type="EC" id="4.2.1.17" evidence="17"/>
<dbReference type="KEGG" id="gah:GAH_00487"/>
<gene>
    <name evidence="17" type="ORF">GAH_00487</name>
</gene>
<dbReference type="FunFam" id="1.10.12.10:FF:000001">
    <property type="entry name" value="Probable enoyl-CoA hydratase, mitochondrial"/>
    <property type="match status" value="1"/>
</dbReference>
<evidence type="ECO:0000256" key="9">
    <source>
        <dbReference type="ARBA" id="ARBA00023098"/>
    </source>
</evidence>
<proteinExistence type="inferred from homology"/>
<dbReference type="CDD" id="cd06558">
    <property type="entry name" value="crotonase-like"/>
    <property type="match status" value="1"/>
</dbReference>
<evidence type="ECO:0000256" key="5">
    <source>
        <dbReference type="ARBA" id="ARBA00011245"/>
    </source>
</evidence>
<dbReference type="PROSITE" id="PS00166">
    <property type="entry name" value="ENOYL_COA_HYDRATASE"/>
    <property type="match status" value="1"/>
</dbReference>
<dbReference type="InterPro" id="IPR018376">
    <property type="entry name" value="Enoyl-CoA_hyd/isom_CS"/>
</dbReference>
<evidence type="ECO:0000256" key="1">
    <source>
        <dbReference type="ARBA" id="ARBA00004275"/>
    </source>
</evidence>
<keyword evidence="6" id="KW-0276">Fatty acid metabolism</keyword>
<evidence type="ECO:0000256" key="13">
    <source>
        <dbReference type="ARBA" id="ARBA00023268"/>
    </source>
</evidence>
<dbReference type="Pfam" id="PF02737">
    <property type="entry name" value="3HCDH_N"/>
    <property type="match status" value="1"/>
</dbReference>
<feature type="domain" description="3-hydroxyacyl-CoA dehydrogenase C-terminal" evidence="15">
    <location>
        <begin position="296"/>
        <end position="387"/>
    </location>
</feature>
<evidence type="ECO:0000259" key="16">
    <source>
        <dbReference type="Pfam" id="PF02737"/>
    </source>
</evidence>
<reference evidence="17 18" key="1">
    <citation type="submission" date="2015-04" db="EMBL/GenBank/DDBJ databases">
        <title>The complete genome sequence of the hyperthermophilic, obligate iron-reducing archaeon Geoglobus ahangari strain 234T.</title>
        <authorList>
            <person name="Manzella M.P."/>
            <person name="Holmes D.E."/>
            <person name="Rocheleau J.M."/>
            <person name="Chung A."/>
            <person name="Reguera G."/>
            <person name="Kashefi K."/>
        </authorList>
    </citation>
    <scope>NUCLEOTIDE SEQUENCE [LARGE SCALE GENOMIC DNA]</scope>
    <source>
        <strain evidence="17 18">234</strain>
    </source>
</reference>
<dbReference type="GO" id="GO:0006635">
    <property type="term" value="P:fatty acid beta-oxidation"/>
    <property type="evidence" value="ECO:0007669"/>
    <property type="project" value="UniProtKB-UniPathway"/>
</dbReference>
<keyword evidence="7 17" id="KW-0560">Oxidoreductase</keyword>
<name>A0A0F7IEX9_9EURY</name>
<dbReference type="Pfam" id="PF00378">
    <property type="entry name" value="ECH_1"/>
    <property type="match status" value="1"/>
</dbReference>
<dbReference type="GeneID" id="24803069"/>